<comment type="caution">
    <text evidence="1">The sequence shown here is derived from an EMBL/GenBank/DDBJ whole genome shotgun (WGS) entry which is preliminary data.</text>
</comment>
<accession>A0ABQ7CD01</accession>
<gene>
    <name evidence="1" type="ORF">DY000_02003315</name>
</gene>
<evidence type="ECO:0000313" key="2">
    <source>
        <dbReference type="Proteomes" id="UP000266723"/>
    </source>
</evidence>
<organism evidence="1 2">
    <name type="scientific">Brassica cretica</name>
    <name type="common">Mustard</name>
    <dbReference type="NCBI Taxonomy" id="69181"/>
    <lineage>
        <taxon>Eukaryota</taxon>
        <taxon>Viridiplantae</taxon>
        <taxon>Streptophyta</taxon>
        <taxon>Embryophyta</taxon>
        <taxon>Tracheophyta</taxon>
        <taxon>Spermatophyta</taxon>
        <taxon>Magnoliopsida</taxon>
        <taxon>eudicotyledons</taxon>
        <taxon>Gunneridae</taxon>
        <taxon>Pentapetalae</taxon>
        <taxon>rosids</taxon>
        <taxon>malvids</taxon>
        <taxon>Brassicales</taxon>
        <taxon>Brassicaceae</taxon>
        <taxon>Brassiceae</taxon>
        <taxon>Brassica</taxon>
    </lineage>
</organism>
<name>A0ABQ7CD01_BRACR</name>
<evidence type="ECO:0000313" key="1">
    <source>
        <dbReference type="EMBL" id="KAF3550086.1"/>
    </source>
</evidence>
<dbReference type="EMBL" id="QGKV02000832">
    <property type="protein sequence ID" value="KAF3550086.1"/>
    <property type="molecule type" value="Genomic_DNA"/>
</dbReference>
<keyword evidence="2" id="KW-1185">Reference proteome</keyword>
<sequence>MCGWVMSTLEDGVMSICCSRRGRKTARSLCHGGCPRGRKTITVASPANQKMSEENEMDRRRRSMIQVRRTKPPRFLRQDLAVKDRMSKMRLLESLIAKKDPLVEYEETLKKKLVDELMLS</sequence>
<proteinExistence type="predicted"/>
<protein>
    <submittedName>
        <fullName evidence="1">Uncharacterized protein</fullName>
    </submittedName>
</protein>
<dbReference type="Proteomes" id="UP000266723">
    <property type="component" value="Unassembled WGS sequence"/>
</dbReference>
<reference evidence="1 2" key="1">
    <citation type="journal article" date="2020" name="BMC Genomics">
        <title>Intraspecific diversification of the crop wild relative Brassica cretica Lam. using demographic model selection.</title>
        <authorList>
            <person name="Kioukis A."/>
            <person name="Michalopoulou V.A."/>
            <person name="Briers L."/>
            <person name="Pirintsos S."/>
            <person name="Studholme D.J."/>
            <person name="Pavlidis P."/>
            <person name="Sarris P.F."/>
        </authorList>
    </citation>
    <scope>NUCLEOTIDE SEQUENCE [LARGE SCALE GENOMIC DNA]</scope>
    <source>
        <strain evidence="2">cv. PFS-1207/04</strain>
    </source>
</reference>